<dbReference type="RefSeq" id="XP_018143426.1">
    <property type="nucleotide sequence ID" value="XM_018286698.1"/>
</dbReference>
<dbReference type="AlphaFoldDB" id="A0A179FMU3"/>
<evidence type="ECO:0000256" key="3">
    <source>
        <dbReference type="PROSITE-ProRule" id="PRU00023"/>
    </source>
</evidence>
<dbReference type="InterPro" id="IPR002110">
    <property type="entry name" value="Ankyrin_rpt"/>
</dbReference>
<gene>
    <name evidence="4" type="ORF">VFPPC_07908</name>
</gene>
<dbReference type="Proteomes" id="UP000078397">
    <property type="component" value="Unassembled WGS sequence"/>
</dbReference>
<feature type="repeat" description="ANK" evidence="3">
    <location>
        <begin position="408"/>
        <end position="440"/>
    </location>
</feature>
<dbReference type="PANTHER" id="PTHR24198">
    <property type="entry name" value="ANKYRIN REPEAT AND PROTEIN KINASE DOMAIN-CONTAINING PROTEIN"/>
    <property type="match status" value="1"/>
</dbReference>
<dbReference type="PROSITE" id="PS50088">
    <property type="entry name" value="ANK_REPEAT"/>
    <property type="match status" value="3"/>
</dbReference>
<name>A0A179FMU3_METCM</name>
<protein>
    <submittedName>
        <fullName evidence="4">Ankyrin repeats (3 copies) domain-containing protein</fullName>
    </submittedName>
</protein>
<evidence type="ECO:0000313" key="4">
    <source>
        <dbReference type="EMBL" id="OAQ66339.1"/>
    </source>
</evidence>
<sequence length="547" mass="60605">MNLATKTKELPAYILKIPQEILQEIVHLLRIKTDPDADPDPDPIADLDAFMGTCKQLYRIVSCLTRGTSAMFTKLPKNPPLMDLDQVALISKLESRKKSAIGRLISPRKESAIDKLISPKDTTIQGGIESSKKYRMLLCWAAGHGHTAAVKNLLDYGRLDKGQRDERGRDALWFAAANGHYKTVKQFVDMDGYNIDQPDTFGRTPLACAVQENHLSIVRLLLQTSRVNPNSMTNSKETPLIIAVGKGLADMVDELLKAENLNLDAGRLRGTGESALFLAAKHNYVDIYMSLLQSGKPVNILAPDENGSTLMHYLSGSGFDKSIRMLLESHEVDVDIEDDDGQTPLCKAVCENHISTCRILWEKAKANVNLGSGYMSTPLMIAARDGRNEILKFLLEECRADANEQGGSDESPLIKAAFDGNLEAVQLLLRNEANINFQDSCCGGTALHRVIGSYNDTQAVVLELLKHAHVNIELKDNDGRTPLSLAAYREDQKFATMLLDRGADIYSVDMRGMTPIDWAELRLGDGAWARYTSIFRIKERFQGQTTI</sequence>
<evidence type="ECO:0000256" key="1">
    <source>
        <dbReference type="ARBA" id="ARBA00022737"/>
    </source>
</evidence>
<evidence type="ECO:0000256" key="2">
    <source>
        <dbReference type="ARBA" id="ARBA00023043"/>
    </source>
</evidence>
<dbReference type="Gene3D" id="1.25.40.20">
    <property type="entry name" value="Ankyrin repeat-containing domain"/>
    <property type="match status" value="2"/>
</dbReference>
<accession>A0A179FMU3</accession>
<keyword evidence="5" id="KW-1185">Reference proteome</keyword>
<dbReference type="PROSITE" id="PS50297">
    <property type="entry name" value="ANK_REP_REGION"/>
    <property type="match status" value="3"/>
</dbReference>
<dbReference type="EMBL" id="LSBJ02000004">
    <property type="protein sequence ID" value="OAQ66339.1"/>
    <property type="molecule type" value="Genomic_DNA"/>
</dbReference>
<dbReference type="STRING" id="1380566.A0A179FMU3"/>
<dbReference type="PANTHER" id="PTHR24198:SF165">
    <property type="entry name" value="ANKYRIN REPEAT-CONTAINING PROTEIN-RELATED"/>
    <property type="match status" value="1"/>
</dbReference>
<dbReference type="SUPFAM" id="SSF48403">
    <property type="entry name" value="Ankyrin repeat"/>
    <property type="match status" value="1"/>
</dbReference>
<reference evidence="4 5" key="1">
    <citation type="journal article" date="2016" name="PLoS Pathog.">
        <title>Biosynthesis of antibiotic leucinostatins in bio-control fungus Purpureocillium lilacinum and their inhibition on phytophthora revealed by genome mining.</title>
        <authorList>
            <person name="Wang G."/>
            <person name="Liu Z."/>
            <person name="Lin R."/>
            <person name="Li E."/>
            <person name="Mao Z."/>
            <person name="Ling J."/>
            <person name="Yang Y."/>
            <person name="Yin W.B."/>
            <person name="Xie B."/>
        </authorList>
    </citation>
    <scope>NUCLEOTIDE SEQUENCE [LARGE SCALE GENOMIC DNA]</scope>
    <source>
        <strain evidence="4">170</strain>
    </source>
</reference>
<dbReference type="SMART" id="SM00248">
    <property type="entry name" value="ANK"/>
    <property type="match status" value="10"/>
</dbReference>
<dbReference type="InterPro" id="IPR036770">
    <property type="entry name" value="Ankyrin_rpt-contain_sf"/>
</dbReference>
<dbReference type="GeneID" id="28850692"/>
<proteinExistence type="predicted"/>
<evidence type="ECO:0000313" key="5">
    <source>
        <dbReference type="Proteomes" id="UP000078397"/>
    </source>
</evidence>
<dbReference type="KEGG" id="pchm:VFPPC_07908"/>
<dbReference type="Pfam" id="PF12796">
    <property type="entry name" value="Ank_2"/>
    <property type="match status" value="3"/>
</dbReference>
<keyword evidence="2 3" id="KW-0040">ANK repeat</keyword>
<comment type="caution">
    <text evidence="4">The sequence shown here is derived from an EMBL/GenBank/DDBJ whole genome shotgun (WGS) entry which is preliminary data.</text>
</comment>
<keyword evidence="1" id="KW-0677">Repeat</keyword>
<feature type="repeat" description="ANK" evidence="3">
    <location>
        <begin position="201"/>
        <end position="223"/>
    </location>
</feature>
<organism evidence="4 5">
    <name type="scientific">Pochonia chlamydosporia 170</name>
    <dbReference type="NCBI Taxonomy" id="1380566"/>
    <lineage>
        <taxon>Eukaryota</taxon>
        <taxon>Fungi</taxon>
        <taxon>Dikarya</taxon>
        <taxon>Ascomycota</taxon>
        <taxon>Pezizomycotina</taxon>
        <taxon>Sordariomycetes</taxon>
        <taxon>Hypocreomycetidae</taxon>
        <taxon>Hypocreales</taxon>
        <taxon>Clavicipitaceae</taxon>
        <taxon>Pochonia</taxon>
    </lineage>
</organism>
<feature type="repeat" description="ANK" evidence="3">
    <location>
        <begin position="478"/>
        <end position="510"/>
    </location>
</feature>
<dbReference type="OrthoDB" id="20872at2759"/>